<feature type="compositionally biased region" description="Polar residues" evidence="1">
    <location>
        <begin position="75"/>
        <end position="88"/>
    </location>
</feature>
<protein>
    <submittedName>
        <fullName evidence="2">Uncharacterized protein</fullName>
    </submittedName>
</protein>
<keyword evidence="3" id="KW-1185">Reference proteome</keyword>
<evidence type="ECO:0000313" key="3">
    <source>
        <dbReference type="Proteomes" id="UP000605986"/>
    </source>
</evidence>
<proteinExistence type="predicted"/>
<dbReference type="EMBL" id="JAADJG010000523">
    <property type="protein sequence ID" value="KAF4445464.1"/>
    <property type="molecule type" value="Genomic_DNA"/>
</dbReference>
<dbReference type="OrthoDB" id="5088027at2759"/>
<reference evidence="2" key="1">
    <citation type="submission" date="2020-01" db="EMBL/GenBank/DDBJ databases">
        <title>Identification and distribution of gene clusters putatively required for synthesis of sphingolipid metabolism inhibitors in phylogenetically diverse species of the filamentous fungus Fusarium.</title>
        <authorList>
            <person name="Kim H.-S."/>
            <person name="Busman M."/>
            <person name="Brown D.W."/>
            <person name="Divon H."/>
            <person name="Uhlig S."/>
            <person name="Proctor R.H."/>
        </authorList>
    </citation>
    <scope>NUCLEOTIDE SEQUENCE</scope>
    <source>
        <strain evidence="2">NRRL 53441</strain>
    </source>
</reference>
<dbReference type="AlphaFoldDB" id="A0A8H4KAJ8"/>
<evidence type="ECO:0000256" key="1">
    <source>
        <dbReference type="SAM" id="MobiDB-lite"/>
    </source>
</evidence>
<evidence type="ECO:0000313" key="2">
    <source>
        <dbReference type="EMBL" id="KAF4445464.1"/>
    </source>
</evidence>
<accession>A0A8H4KAJ8</accession>
<dbReference type="Proteomes" id="UP000605986">
    <property type="component" value="Unassembled WGS sequence"/>
</dbReference>
<sequence length="321" mass="36444">MSQSSDQNRVKARIAELEAELSNLRVSQWASVVDDMETLETVSDAELTNTESISQFSMLERPTINLEDLFPGRRTQATQAESTPVNDPNTEHSVKFRDDESVHSNITETAHYPADDASPEDELRESQAGPAEENQGWVVVEANSPKNTDNPHPTLSISIEFLHMAIINSRNPRSCFVRSILRRERIDNDQSIFYQPETLFLNGVYTDWKWIPFLISGDAGGIAVTNIREGDIELICIRDSIFTRLIQQGGTMFEKPERLAKRSFLLENLKLDFKGPESEGFRVLVWRVHHGFETTFYMDREGHPIPGVLGRLPWQATRPGD</sequence>
<name>A0A8H4KAJ8_9HYPO</name>
<gene>
    <name evidence="2" type="ORF">F53441_10806</name>
</gene>
<comment type="caution">
    <text evidence="2">The sequence shown here is derived from an EMBL/GenBank/DDBJ whole genome shotgun (WGS) entry which is preliminary data.</text>
</comment>
<feature type="region of interest" description="Disordered" evidence="1">
    <location>
        <begin position="75"/>
        <end position="135"/>
    </location>
</feature>
<organism evidence="2 3">
    <name type="scientific">Fusarium austroafricanum</name>
    <dbReference type="NCBI Taxonomy" id="2364996"/>
    <lineage>
        <taxon>Eukaryota</taxon>
        <taxon>Fungi</taxon>
        <taxon>Dikarya</taxon>
        <taxon>Ascomycota</taxon>
        <taxon>Pezizomycotina</taxon>
        <taxon>Sordariomycetes</taxon>
        <taxon>Hypocreomycetidae</taxon>
        <taxon>Hypocreales</taxon>
        <taxon>Nectriaceae</taxon>
        <taxon>Fusarium</taxon>
        <taxon>Fusarium concolor species complex</taxon>
    </lineage>
</organism>
<feature type="compositionally biased region" description="Basic and acidic residues" evidence="1">
    <location>
        <begin position="89"/>
        <end position="102"/>
    </location>
</feature>